<dbReference type="GO" id="GO:0005737">
    <property type="term" value="C:cytoplasm"/>
    <property type="evidence" value="ECO:0007669"/>
    <property type="project" value="TreeGrafter"/>
</dbReference>
<dbReference type="GeneID" id="115480857"/>
<dbReference type="InterPro" id="IPR029159">
    <property type="entry name" value="CA109-like"/>
</dbReference>
<dbReference type="AlphaFoldDB" id="A0A6P7ZLX6"/>
<protein>
    <submittedName>
        <fullName evidence="3 4">Uncharacterized protein C1orf109 homolog</fullName>
    </submittedName>
</protein>
<keyword evidence="1" id="KW-0175">Coiled coil</keyword>
<sequence>MTQSQALLPVHQALKKCFHAIEEQQEAWSKTIPEFKPLLSSLSNLAEQLQACRKVAFEHTPLKGFPDLQQRLTYKLISAMEDVLEKVAEKMNELQKVRDAVSQQVAAVFHIYTQQAEELGVLASLKRSAVCPSVADMLEWLQDIERHYRNDYLRRKILLQVRYDNLPEIQGLPEVWSNVAEHKQQDLVHDTLLKVSFSWKMGDLGEVSSELIV</sequence>
<dbReference type="RefSeq" id="XP_030075664.1">
    <property type="nucleotide sequence ID" value="XM_030219804.1"/>
</dbReference>
<evidence type="ECO:0000313" key="4">
    <source>
        <dbReference type="RefSeq" id="XP_030075665.1"/>
    </source>
</evidence>
<evidence type="ECO:0000256" key="1">
    <source>
        <dbReference type="SAM" id="Coils"/>
    </source>
</evidence>
<organism evidence="2 3">
    <name type="scientific">Microcaecilia unicolor</name>
    <dbReference type="NCBI Taxonomy" id="1415580"/>
    <lineage>
        <taxon>Eukaryota</taxon>
        <taxon>Metazoa</taxon>
        <taxon>Chordata</taxon>
        <taxon>Craniata</taxon>
        <taxon>Vertebrata</taxon>
        <taxon>Euteleostomi</taxon>
        <taxon>Amphibia</taxon>
        <taxon>Gymnophiona</taxon>
        <taxon>Siphonopidae</taxon>
        <taxon>Microcaecilia</taxon>
    </lineage>
</organism>
<dbReference type="PANTHER" id="PTHR16234:SF5">
    <property type="entry name" value="AFG2-INTERACTING RIBOSOME MATURATION FACTOR"/>
    <property type="match status" value="1"/>
</dbReference>
<dbReference type="Proteomes" id="UP000515156">
    <property type="component" value="Chromosome 11"/>
</dbReference>
<evidence type="ECO:0000313" key="3">
    <source>
        <dbReference type="RefSeq" id="XP_030075664.1"/>
    </source>
</evidence>
<reference evidence="3 4" key="2">
    <citation type="submission" date="2025-04" db="UniProtKB">
        <authorList>
            <consortium name="RefSeq"/>
        </authorList>
    </citation>
    <scope>IDENTIFICATION</scope>
</reference>
<dbReference type="CTD" id="54955"/>
<reference evidence="2" key="1">
    <citation type="submission" date="2024-06" db="UniProtKB">
        <authorList>
            <consortium name="RefSeq"/>
        </authorList>
    </citation>
    <scope>NUCLEOTIDE SEQUENCE [LARGE SCALE GENOMIC DNA]</scope>
</reference>
<dbReference type="KEGG" id="muo:115480857"/>
<dbReference type="Pfam" id="PF15011">
    <property type="entry name" value="CA109-like"/>
    <property type="match status" value="1"/>
</dbReference>
<dbReference type="GO" id="GO:0005634">
    <property type="term" value="C:nucleus"/>
    <property type="evidence" value="ECO:0007669"/>
    <property type="project" value="TreeGrafter"/>
</dbReference>
<evidence type="ECO:0000313" key="2">
    <source>
        <dbReference type="Proteomes" id="UP000515156"/>
    </source>
</evidence>
<gene>
    <name evidence="3 4" type="primary">C11H1orf109</name>
</gene>
<dbReference type="OrthoDB" id="6605214at2759"/>
<feature type="coiled-coil region" evidence="1">
    <location>
        <begin position="77"/>
        <end position="104"/>
    </location>
</feature>
<proteinExistence type="predicted"/>
<keyword evidence="2" id="KW-1185">Reference proteome</keyword>
<dbReference type="RefSeq" id="XP_030075665.1">
    <property type="nucleotide sequence ID" value="XM_030219805.1"/>
</dbReference>
<accession>A0A6P7ZLX6</accession>
<dbReference type="PANTHER" id="PTHR16234">
    <property type="entry name" value="SIMILAR TO HYPOTHETICAL PROTEIN FLJ20508"/>
    <property type="match status" value="1"/>
</dbReference>
<name>A0A6P7ZLX6_9AMPH</name>